<protein>
    <submittedName>
        <fullName evidence="2">Uncharacterized protein</fullName>
    </submittedName>
</protein>
<evidence type="ECO:0000313" key="3">
    <source>
        <dbReference type="Proteomes" id="UP000078316"/>
    </source>
</evidence>
<accession>A0A179SEL2</accession>
<reference evidence="2 3" key="1">
    <citation type="submission" date="2016-04" db="EMBL/GenBank/DDBJ databases">
        <authorList>
            <person name="Evans L.H."/>
            <person name="Alamgir A."/>
            <person name="Owens N."/>
            <person name="Weber N.D."/>
            <person name="Virtaneva K."/>
            <person name="Barbian K."/>
            <person name="Babar A."/>
            <person name="Rosenke K."/>
        </authorList>
    </citation>
    <scope>NUCLEOTIDE SEQUENCE [LARGE SCALE GENOMIC DNA]</scope>
    <source>
        <strain evidence="2 3">PMB02</strain>
    </source>
</reference>
<sequence length="93" mass="10463">MTQDEGPPPEQQSDLPTPKDRVQRAVQAIKLHLAIMNVGDVDGTLGQLGEHQVFFTGMIDLQELALEALRAAEWKLPREPEVDVWNYPSERTV</sequence>
<comment type="caution">
    <text evidence="2">The sequence shown here is derived from an EMBL/GenBank/DDBJ whole genome shotgun (WGS) entry which is preliminary data.</text>
</comment>
<dbReference type="Proteomes" id="UP000078316">
    <property type="component" value="Unassembled WGS sequence"/>
</dbReference>
<dbReference type="EMBL" id="LWHQ01000011">
    <property type="protein sequence ID" value="OAS26307.1"/>
    <property type="molecule type" value="Genomic_DNA"/>
</dbReference>
<proteinExistence type="predicted"/>
<evidence type="ECO:0000256" key="1">
    <source>
        <dbReference type="SAM" id="MobiDB-lite"/>
    </source>
</evidence>
<evidence type="ECO:0000313" key="2">
    <source>
        <dbReference type="EMBL" id="OAS26307.1"/>
    </source>
</evidence>
<feature type="region of interest" description="Disordered" evidence="1">
    <location>
        <begin position="1"/>
        <end position="21"/>
    </location>
</feature>
<gene>
    <name evidence="2" type="ORF">A5481_06220</name>
</gene>
<dbReference type="AlphaFoldDB" id="A0A179SEL2"/>
<organism evidence="2 3">
    <name type="scientific">Methylobacterium platani</name>
    <dbReference type="NCBI Taxonomy" id="427683"/>
    <lineage>
        <taxon>Bacteria</taxon>
        <taxon>Pseudomonadati</taxon>
        <taxon>Pseudomonadota</taxon>
        <taxon>Alphaproteobacteria</taxon>
        <taxon>Hyphomicrobiales</taxon>
        <taxon>Methylobacteriaceae</taxon>
        <taxon>Methylobacterium</taxon>
    </lineage>
</organism>
<dbReference type="RefSeq" id="WP_048432284.1">
    <property type="nucleotide sequence ID" value="NZ_LWHQ01000011.1"/>
</dbReference>
<feature type="compositionally biased region" description="Pro residues" evidence="1">
    <location>
        <begin position="1"/>
        <end position="10"/>
    </location>
</feature>
<name>A0A179SEL2_9HYPH</name>